<evidence type="ECO:0008006" key="4">
    <source>
        <dbReference type="Google" id="ProtNLM"/>
    </source>
</evidence>
<keyword evidence="1" id="KW-1133">Transmembrane helix</keyword>
<evidence type="ECO:0000313" key="2">
    <source>
        <dbReference type="EMBL" id="SES63854.1"/>
    </source>
</evidence>
<proteinExistence type="predicted"/>
<dbReference type="STRING" id="349064.SAMN05660429_00074"/>
<dbReference type="OrthoDB" id="9778801at2"/>
<name>A0A1H9Y579_THASX</name>
<sequence length="258" mass="30192">MTDLKVDSGIYQGLVFHKRYAPKLNSFKYSYYMAGVWLDEIKQKRSVLFGEQWYKPIRFNQNDYLKGEPGTLQQRIINKINTLGGQFRSGRIFAVAQCRHFGIYFSPINLFFCIQDDGKSYMLAEVSNTPWNKRHYYLVDMVEPKASQKTFHVSPFMDLNMKYHWKISLRDNQVIIGIDNVTDEKIFNASMALRQKPITDKQWFLSMLKVGVATLKVVILIYWQALKLLCKRVPFVPYQQAPRADEINKGNNDGKISY</sequence>
<gene>
    <name evidence="2" type="ORF">SAMN05660429_00074</name>
</gene>
<dbReference type="Proteomes" id="UP000199308">
    <property type="component" value="Unassembled WGS sequence"/>
</dbReference>
<reference evidence="2 3" key="1">
    <citation type="submission" date="2016-10" db="EMBL/GenBank/DDBJ databases">
        <authorList>
            <person name="de Groot N.N."/>
        </authorList>
    </citation>
    <scope>NUCLEOTIDE SEQUENCE [LARGE SCALE GENOMIC DNA]</scope>
    <source>
        <strain evidence="2 3">DSM 19706</strain>
    </source>
</reference>
<accession>A0A1H9Y579</accession>
<dbReference type="PANTHER" id="PTHR33973">
    <property type="entry name" value="OS07G0153300 PROTEIN"/>
    <property type="match status" value="1"/>
</dbReference>
<dbReference type="InterPro" id="IPR010775">
    <property type="entry name" value="DUF1365"/>
</dbReference>
<keyword evidence="3" id="KW-1185">Reference proteome</keyword>
<evidence type="ECO:0000256" key="1">
    <source>
        <dbReference type="SAM" id="Phobius"/>
    </source>
</evidence>
<keyword evidence="1" id="KW-0472">Membrane</keyword>
<evidence type="ECO:0000313" key="3">
    <source>
        <dbReference type="Proteomes" id="UP000199308"/>
    </source>
</evidence>
<dbReference type="AlphaFoldDB" id="A0A1H9Y579"/>
<dbReference type="Pfam" id="PF07103">
    <property type="entry name" value="DUF1365"/>
    <property type="match status" value="1"/>
</dbReference>
<organism evidence="2 3">
    <name type="scientific">Thalassotalea agarivorans</name>
    <name type="common">Thalassomonas agarivorans</name>
    <dbReference type="NCBI Taxonomy" id="349064"/>
    <lineage>
        <taxon>Bacteria</taxon>
        <taxon>Pseudomonadati</taxon>
        <taxon>Pseudomonadota</taxon>
        <taxon>Gammaproteobacteria</taxon>
        <taxon>Alteromonadales</taxon>
        <taxon>Colwelliaceae</taxon>
        <taxon>Thalassotalea</taxon>
    </lineage>
</organism>
<dbReference type="EMBL" id="FOHK01000001">
    <property type="protein sequence ID" value="SES63854.1"/>
    <property type="molecule type" value="Genomic_DNA"/>
</dbReference>
<keyword evidence="1" id="KW-0812">Transmembrane</keyword>
<dbReference type="PANTHER" id="PTHR33973:SF4">
    <property type="entry name" value="OS07G0153300 PROTEIN"/>
    <property type="match status" value="1"/>
</dbReference>
<feature type="transmembrane region" description="Helical" evidence="1">
    <location>
        <begin position="203"/>
        <end position="223"/>
    </location>
</feature>
<protein>
    <recommendedName>
        <fullName evidence="4">DUF1365 domain-containing protein</fullName>
    </recommendedName>
</protein>
<dbReference type="RefSeq" id="WP_093326710.1">
    <property type="nucleotide sequence ID" value="NZ_AP027363.1"/>
</dbReference>